<dbReference type="HAMAP" id="MF_00719">
    <property type="entry name" value="CobS"/>
    <property type="match status" value="1"/>
</dbReference>
<comment type="cofactor">
    <cofactor evidence="1 19">
        <name>Mg(2+)</name>
        <dbReference type="ChEBI" id="CHEBI:18420"/>
    </cofactor>
</comment>
<comment type="catalytic activity">
    <reaction evidence="17 19">
        <text>alpha-ribazole + adenosylcob(III)inamide-GDP = adenosylcob(III)alamin + GMP + H(+)</text>
        <dbReference type="Rhea" id="RHEA:16049"/>
        <dbReference type="ChEBI" id="CHEBI:10329"/>
        <dbReference type="ChEBI" id="CHEBI:15378"/>
        <dbReference type="ChEBI" id="CHEBI:18408"/>
        <dbReference type="ChEBI" id="CHEBI:58115"/>
        <dbReference type="ChEBI" id="CHEBI:60487"/>
        <dbReference type="EC" id="2.7.8.26"/>
    </reaction>
</comment>
<dbReference type="RefSeq" id="WP_055023633.1">
    <property type="nucleotide sequence ID" value="NZ_CP020472.1"/>
</dbReference>
<evidence type="ECO:0000256" key="10">
    <source>
        <dbReference type="ARBA" id="ARBA00022692"/>
    </source>
</evidence>
<organism evidence="20 21">
    <name type="scientific">Shewanella japonica</name>
    <dbReference type="NCBI Taxonomy" id="93973"/>
    <lineage>
        <taxon>Bacteria</taxon>
        <taxon>Pseudomonadati</taxon>
        <taxon>Pseudomonadota</taxon>
        <taxon>Gammaproteobacteria</taxon>
        <taxon>Alteromonadales</taxon>
        <taxon>Shewanellaceae</taxon>
        <taxon>Shewanella</taxon>
    </lineage>
</organism>
<sequence>MSLQSGSVNRASWLKKQLNLLLIAVSFFTRIPIPNWVEFDSEKLNKASRYFGVVGLLVGAMSASVFWLSQLVLPNGVAVILAIIASVLMTGGFHEDGLADTADGFGGGWKVADKLRIMKDSRIGTYGTLAIGLTLLLKWQLLVEIALYSPLKAAIALIVAHPLSRVVAASMIFSEQYVTEDDGSKSKPLAQYQHINDLLILCLSGFVVLACLNGVLAFVLLLALVATRQLLVWGFNRQIGGYTGDTLGAAQQVSEIVCYCIILTIGLST</sequence>
<evidence type="ECO:0000256" key="19">
    <source>
        <dbReference type="HAMAP-Rule" id="MF_00719"/>
    </source>
</evidence>
<keyword evidence="8 19" id="KW-0169">Cobalamin biosynthesis</keyword>
<keyword evidence="9 19" id="KW-0808">Transferase</keyword>
<accession>A0ABM6JN22</accession>
<comment type="subcellular location">
    <subcellularLocation>
        <location evidence="2 19">Cell membrane</location>
        <topology evidence="2 19">Multi-pass membrane protein</topology>
    </subcellularLocation>
</comment>
<comment type="function">
    <text evidence="14 19">Joins adenosylcobinamide-GDP and alpha-ribazole to generate adenosylcobalamin (Ado-cobalamin). Also synthesizes adenosylcobalamin 5'-phosphate from adenosylcobinamide-GDP and alpha-ribazole 5'-phosphate.</text>
</comment>
<evidence type="ECO:0000256" key="7">
    <source>
        <dbReference type="ARBA" id="ARBA00022475"/>
    </source>
</evidence>
<evidence type="ECO:0000313" key="21">
    <source>
        <dbReference type="Proteomes" id="UP000191820"/>
    </source>
</evidence>
<evidence type="ECO:0000313" key="20">
    <source>
        <dbReference type="EMBL" id="ARD23515.1"/>
    </source>
</evidence>
<evidence type="ECO:0000256" key="5">
    <source>
        <dbReference type="ARBA" id="ARBA00013200"/>
    </source>
</evidence>
<evidence type="ECO:0000256" key="17">
    <source>
        <dbReference type="ARBA" id="ARBA00048623"/>
    </source>
</evidence>
<feature type="transmembrane region" description="Helical" evidence="19">
    <location>
        <begin position="198"/>
        <end position="227"/>
    </location>
</feature>
<evidence type="ECO:0000256" key="6">
    <source>
        <dbReference type="ARBA" id="ARBA00015850"/>
    </source>
</evidence>
<evidence type="ECO:0000256" key="15">
    <source>
        <dbReference type="ARBA" id="ARBA00032605"/>
    </source>
</evidence>
<dbReference type="Pfam" id="PF02654">
    <property type="entry name" value="CobS"/>
    <property type="match status" value="1"/>
</dbReference>
<evidence type="ECO:0000256" key="11">
    <source>
        <dbReference type="ARBA" id="ARBA00022842"/>
    </source>
</evidence>
<evidence type="ECO:0000256" key="12">
    <source>
        <dbReference type="ARBA" id="ARBA00022989"/>
    </source>
</evidence>
<evidence type="ECO:0000256" key="1">
    <source>
        <dbReference type="ARBA" id="ARBA00001946"/>
    </source>
</evidence>
<dbReference type="NCBIfam" id="NF001277">
    <property type="entry name" value="PRK00235.1-3"/>
    <property type="match status" value="1"/>
</dbReference>
<dbReference type="EMBL" id="CP020472">
    <property type="protein sequence ID" value="ARD23515.1"/>
    <property type="molecule type" value="Genomic_DNA"/>
</dbReference>
<keyword evidence="13 19" id="KW-0472">Membrane</keyword>
<feature type="transmembrane region" description="Helical" evidence="19">
    <location>
        <begin position="49"/>
        <end position="68"/>
    </location>
</feature>
<comment type="pathway">
    <text evidence="3 19">Cofactor biosynthesis; adenosylcobalamin biosynthesis; adenosylcobalamin from cob(II)yrinate a,c-diamide: step 7/7.</text>
</comment>
<evidence type="ECO:0000256" key="8">
    <source>
        <dbReference type="ARBA" id="ARBA00022573"/>
    </source>
</evidence>
<keyword evidence="21" id="KW-1185">Reference proteome</keyword>
<feature type="transmembrane region" description="Helical" evidence="19">
    <location>
        <begin position="75"/>
        <end position="93"/>
    </location>
</feature>
<dbReference type="EC" id="2.7.8.26" evidence="5 19"/>
<proteinExistence type="inferred from homology"/>
<feature type="transmembrane region" description="Helical" evidence="19">
    <location>
        <begin position="123"/>
        <end position="141"/>
    </location>
</feature>
<keyword evidence="11 19" id="KW-0460">Magnesium</keyword>
<evidence type="ECO:0000256" key="16">
    <source>
        <dbReference type="ARBA" id="ARBA00032853"/>
    </source>
</evidence>
<feature type="transmembrane region" description="Helical" evidence="19">
    <location>
        <begin position="20"/>
        <end position="37"/>
    </location>
</feature>
<name>A0ABM6JN22_9GAMM</name>
<evidence type="ECO:0000256" key="9">
    <source>
        <dbReference type="ARBA" id="ARBA00022679"/>
    </source>
</evidence>
<keyword evidence="7 19" id="KW-1003">Cell membrane</keyword>
<dbReference type="Proteomes" id="UP000191820">
    <property type="component" value="Chromosome"/>
</dbReference>
<evidence type="ECO:0000256" key="3">
    <source>
        <dbReference type="ARBA" id="ARBA00004663"/>
    </source>
</evidence>
<reference evidence="20 21" key="1">
    <citation type="submission" date="2017-03" db="EMBL/GenBank/DDBJ databases">
        <title>Genome sequencing of Shewanella japonica KCTC 22435.</title>
        <authorList>
            <person name="Kim K.M."/>
        </authorList>
    </citation>
    <scope>NUCLEOTIDE SEQUENCE [LARGE SCALE GENOMIC DNA]</scope>
    <source>
        <strain evidence="20 21">KCTC 22435</strain>
    </source>
</reference>
<dbReference type="PANTHER" id="PTHR34148">
    <property type="entry name" value="ADENOSYLCOBINAMIDE-GDP RIBAZOLETRANSFERASE"/>
    <property type="match status" value="1"/>
</dbReference>
<protein>
    <recommendedName>
        <fullName evidence="6 19">Adenosylcobinamide-GDP ribazoletransferase</fullName>
        <ecNumber evidence="5 19">2.7.8.26</ecNumber>
    </recommendedName>
    <alternativeName>
        <fullName evidence="16 19">Cobalamin synthase</fullName>
    </alternativeName>
    <alternativeName>
        <fullName evidence="15 19">Cobalamin-5'-phosphate synthase</fullName>
    </alternativeName>
</protein>
<dbReference type="NCBIfam" id="TIGR00317">
    <property type="entry name" value="cobS"/>
    <property type="match status" value="1"/>
</dbReference>
<dbReference type="InterPro" id="IPR003805">
    <property type="entry name" value="CobS"/>
</dbReference>
<comment type="similarity">
    <text evidence="4 19">Belongs to the CobS family.</text>
</comment>
<evidence type="ECO:0000256" key="13">
    <source>
        <dbReference type="ARBA" id="ARBA00023136"/>
    </source>
</evidence>
<evidence type="ECO:0000256" key="4">
    <source>
        <dbReference type="ARBA" id="ARBA00010561"/>
    </source>
</evidence>
<evidence type="ECO:0000256" key="18">
    <source>
        <dbReference type="ARBA" id="ARBA00049504"/>
    </source>
</evidence>
<comment type="catalytic activity">
    <reaction evidence="18 19">
        <text>alpha-ribazole 5'-phosphate + adenosylcob(III)inamide-GDP = adenosylcob(III)alamin 5'-phosphate + GMP + H(+)</text>
        <dbReference type="Rhea" id="RHEA:23560"/>
        <dbReference type="ChEBI" id="CHEBI:15378"/>
        <dbReference type="ChEBI" id="CHEBI:57918"/>
        <dbReference type="ChEBI" id="CHEBI:58115"/>
        <dbReference type="ChEBI" id="CHEBI:60487"/>
        <dbReference type="ChEBI" id="CHEBI:60493"/>
        <dbReference type="EC" id="2.7.8.26"/>
    </reaction>
</comment>
<dbReference type="PANTHER" id="PTHR34148:SF1">
    <property type="entry name" value="ADENOSYLCOBINAMIDE-GDP RIBAZOLETRANSFERASE"/>
    <property type="match status" value="1"/>
</dbReference>
<evidence type="ECO:0000256" key="2">
    <source>
        <dbReference type="ARBA" id="ARBA00004651"/>
    </source>
</evidence>
<gene>
    <name evidence="19" type="primary">cobS</name>
    <name evidence="20" type="ORF">SJ2017_3253</name>
</gene>
<keyword evidence="10 19" id="KW-0812">Transmembrane</keyword>
<keyword evidence="12 19" id="KW-1133">Transmembrane helix</keyword>
<evidence type="ECO:0000256" key="14">
    <source>
        <dbReference type="ARBA" id="ARBA00025228"/>
    </source>
</evidence>